<evidence type="ECO:0000256" key="1">
    <source>
        <dbReference type="ARBA" id="ARBA00023015"/>
    </source>
</evidence>
<accession>A0A024P4F4</accession>
<dbReference type="EMBL" id="CCDI010000002">
    <property type="protein sequence ID" value="CDQ23745.1"/>
    <property type="molecule type" value="Genomic_DNA"/>
</dbReference>
<dbReference type="PROSITE" id="PS01124">
    <property type="entry name" value="HTH_ARAC_FAMILY_2"/>
    <property type="match status" value="1"/>
</dbReference>
<dbReference type="SMART" id="SM00342">
    <property type="entry name" value="HTH_ARAC"/>
    <property type="match status" value="1"/>
</dbReference>
<sequence>MVNNEELFQNLFNKELGILRGLGEESFATLVHEQDHFFNDLFNGLYTSAKRRFELMFDIMVLEENEEERLKDLYKYFIYIAGAFTDKFTIKFSFRWNIIATSTSLMKVIDRWETEDDYREGMDFIIHTFMNAINSRDTEPSLHPHVLRFMTYVKENIYTNLNLYTISKDLNLSCGHLSRLVNKELNSTIPSYIANKKMEYAAKHLRDTELPISEISEMLGYTSTSYFTTLFKNRFDITPSHYRIKALYEYRL</sequence>
<dbReference type="Gene3D" id="1.10.10.60">
    <property type="entry name" value="Homeodomain-like"/>
    <property type="match status" value="2"/>
</dbReference>
<reference evidence="6" key="1">
    <citation type="submission" date="2014-03" db="EMBL/GenBank/DDBJ databases">
        <authorList>
            <person name="Urmite Genomes U."/>
        </authorList>
    </citation>
    <scope>NUCLEOTIDE SEQUENCE [LARGE SCALE GENOMIC DNA]</scope>
    <source>
        <strain evidence="6">HD-03</strain>
    </source>
</reference>
<reference evidence="5 6" key="2">
    <citation type="submission" date="2014-05" db="EMBL/GenBank/DDBJ databases">
        <title>Draft genome sequence of Halobacillus karajensis HK-03.</title>
        <authorList>
            <person name="Khelaifia S."/>
            <person name="Croce O."/>
            <person name="Lagier J.C."/>
            <person name="Raoult D."/>
        </authorList>
    </citation>
    <scope>NUCLEOTIDE SEQUENCE [LARGE SCALE GENOMIC DNA]</scope>
    <source>
        <strain evidence="5 6">HD-03</strain>
    </source>
</reference>
<proteinExistence type="predicted"/>
<keyword evidence="3" id="KW-0804">Transcription</keyword>
<dbReference type="InterPro" id="IPR009057">
    <property type="entry name" value="Homeodomain-like_sf"/>
</dbReference>
<dbReference type="RefSeq" id="WP_035508100.1">
    <property type="nucleotide sequence ID" value="NZ_CCDH010000003.1"/>
</dbReference>
<organism evidence="5 6">
    <name type="scientific">Halobacillus karajensis</name>
    <dbReference type="NCBI Taxonomy" id="195088"/>
    <lineage>
        <taxon>Bacteria</taxon>
        <taxon>Bacillati</taxon>
        <taxon>Bacillota</taxon>
        <taxon>Bacilli</taxon>
        <taxon>Bacillales</taxon>
        <taxon>Bacillaceae</taxon>
        <taxon>Halobacillus</taxon>
    </lineage>
</organism>
<keyword evidence="2" id="KW-0238">DNA-binding</keyword>
<dbReference type="GO" id="GO:0003700">
    <property type="term" value="F:DNA-binding transcription factor activity"/>
    <property type="evidence" value="ECO:0007669"/>
    <property type="project" value="InterPro"/>
</dbReference>
<dbReference type="PANTHER" id="PTHR43280:SF10">
    <property type="entry name" value="REGULATORY PROTEIN POCR"/>
    <property type="match status" value="1"/>
</dbReference>
<dbReference type="InterPro" id="IPR020449">
    <property type="entry name" value="Tscrpt_reg_AraC-type_HTH"/>
</dbReference>
<dbReference type="AlphaFoldDB" id="A0A024P4F4"/>
<dbReference type="InterPro" id="IPR018062">
    <property type="entry name" value="HTH_AraC-typ_CS"/>
</dbReference>
<feature type="domain" description="HTH araC/xylS-type" evidence="4">
    <location>
        <begin position="147"/>
        <end position="245"/>
    </location>
</feature>
<evidence type="ECO:0000256" key="3">
    <source>
        <dbReference type="ARBA" id="ARBA00023163"/>
    </source>
</evidence>
<comment type="caution">
    <text evidence="5">The sequence shown here is derived from an EMBL/GenBank/DDBJ whole genome shotgun (WGS) entry which is preliminary data.</text>
</comment>
<evidence type="ECO:0000313" key="5">
    <source>
        <dbReference type="EMBL" id="CDQ23745.1"/>
    </source>
</evidence>
<protein>
    <submittedName>
        <fullName evidence="5">Regulatory protein SoxS</fullName>
    </submittedName>
</protein>
<dbReference type="Proteomes" id="UP000028868">
    <property type="component" value="Unassembled WGS sequence"/>
</dbReference>
<keyword evidence="6" id="KW-1185">Reference proteome</keyword>
<dbReference type="SUPFAM" id="SSF46689">
    <property type="entry name" value="Homeodomain-like"/>
    <property type="match status" value="1"/>
</dbReference>
<gene>
    <name evidence="5" type="primary">soxS</name>
    <name evidence="5" type="ORF">BN983_01996</name>
</gene>
<evidence type="ECO:0000259" key="4">
    <source>
        <dbReference type="PROSITE" id="PS01124"/>
    </source>
</evidence>
<dbReference type="PANTHER" id="PTHR43280">
    <property type="entry name" value="ARAC-FAMILY TRANSCRIPTIONAL REGULATOR"/>
    <property type="match status" value="1"/>
</dbReference>
<name>A0A024P4F4_9BACI</name>
<evidence type="ECO:0000313" key="6">
    <source>
        <dbReference type="Proteomes" id="UP000028868"/>
    </source>
</evidence>
<dbReference type="PROSITE" id="PS00041">
    <property type="entry name" value="HTH_ARAC_FAMILY_1"/>
    <property type="match status" value="1"/>
</dbReference>
<evidence type="ECO:0000256" key="2">
    <source>
        <dbReference type="ARBA" id="ARBA00023125"/>
    </source>
</evidence>
<keyword evidence="1" id="KW-0805">Transcription regulation</keyword>
<dbReference type="GO" id="GO:0043565">
    <property type="term" value="F:sequence-specific DNA binding"/>
    <property type="evidence" value="ECO:0007669"/>
    <property type="project" value="InterPro"/>
</dbReference>
<dbReference type="PRINTS" id="PR00032">
    <property type="entry name" value="HTHARAC"/>
</dbReference>
<dbReference type="InterPro" id="IPR018060">
    <property type="entry name" value="HTH_AraC"/>
</dbReference>
<dbReference type="Pfam" id="PF12833">
    <property type="entry name" value="HTH_18"/>
    <property type="match status" value="1"/>
</dbReference>